<keyword evidence="3" id="KW-1185">Reference proteome</keyword>
<name>A0AAV0LGT1_9ROSI</name>
<dbReference type="EMBL" id="CAMGYJ010000006">
    <property type="protein sequence ID" value="CAI0433203.1"/>
    <property type="molecule type" value="Genomic_DNA"/>
</dbReference>
<feature type="region of interest" description="Disordered" evidence="1">
    <location>
        <begin position="18"/>
        <end position="53"/>
    </location>
</feature>
<dbReference type="Proteomes" id="UP001154282">
    <property type="component" value="Unassembled WGS sequence"/>
</dbReference>
<reference evidence="2" key="1">
    <citation type="submission" date="2022-08" db="EMBL/GenBank/DDBJ databases">
        <authorList>
            <person name="Gutierrez-Valencia J."/>
        </authorList>
    </citation>
    <scope>NUCLEOTIDE SEQUENCE</scope>
</reference>
<dbReference type="AlphaFoldDB" id="A0AAV0LGT1"/>
<evidence type="ECO:0000313" key="3">
    <source>
        <dbReference type="Proteomes" id="UP001154282"/>
    </source>
</evidence>
<evidence type="ECO:0000313" key="2">
    <source>
        <dbReference type="EMBL" id="CAI0433203.1"/>
    </source>
</evidence>
<organism evidence="2 3">
    <name type="scientific">Linum tenue</name>
    <dbReference type="NCBI Taxonomy" id="586396"/>
    <lineage>
        <taxon>Eukaryota</taxon>
        <taxon>Viridiplantae</taxon>
        <taxon>Streptophyta</taxon>
        <taxon>Embryophyta</taxon>
        <taxon>Tracheophyta</taxon>
        <taxon>Spermatophyta</taxon>
        <taxon>Magnoliopsida</taxon>
        <taxon>eudicotyledons</taxon>
        <taxon>Gunneridae</taxon>
        <taxon>Pentapetalae</taxon>
        <taxon>rosids</taxon>
        <taxon>fabids</taxon>
        <taxon>Malpighiales</taxon>
        <taxon>Linaceae</taxon>
        <taxon>Linum</taxon>
    </lineage>
</organism>
<gene>
    <name evidence="2" type="ORF">LITE_LOCUS23740</name>
</gene>
<comment type="caution">
    <text evidence="2">The sequence shown here is derived from an EMBL/GenBank/DDBJ whole genome shotgun (WGS) entry which is preliminary data.</text>
</comment>
<evidence type="ECO:0000256" key="1">
    <source>
        <dbReference type="SAM" id="MobiDB-lite"/>
    </source>
</evidence>
<sequence>MPNLSELVAYRRRVTIDVPPDSDRGLTRVHLPDLSSNPDRRQRSRGMYRCSDP</sequence>
<accession>A0AAV0LGT1</accession>
<proteinExistence type="predicted"/>
<protein>
    <submittedName>
        <fullName evidence="2">Uncharacterized protein</fullName>
    </submittedName>
</protein>